<feature type="transmembrane region" description="Helical" evidence="1">
    <location>
        <begin position="12"/>
        <end position="32"/>
    </location>
</feature>
<dbReference type="RefSeq" id="WP_073124468.1">
    <property type="nucleotide sequence ID" value="NZ_BAABCH010000026.1"/>
</dbReference>
<keyword evidence="1" id="KW-0472">Membrane</keyword>
<sequence>MFSLIKWEIKKNLRIGVLATWVFGLLIGYATIRTTFNINDVYADIFSKYFGLAPIMGLIMFTMFSGSFVLEYNSSADGLIKASKKGKDQLVLAKFIGSGISASIINLSILMTMAGKAILAFKFNGLDLPLKSLWYFGNSGSNITVLQMILIVSLTVILGSFLFSAIGLYFSSISKKATMPFIFGGLMMGIPYLLELRGNHETLINLPISGMYSQQLIRYAAPLSSWIVFMGIVLVLNIVLYNLSKRRFLREI</sequence>
<protein>
    <recommendedName>
        <fullName evidence="4">ABC-2 family transporter protein</fullName>
    </recommendedName>
</protein>
<dbReference type="Proteomes" id="UP000243255">
    <property type="component" value="Unassembled WGS sequence"/>
</dbReference>
<evidence type="ECO:0000313" key="2">
    <source>
        <dbReference type="EMBL" id="SHG69094.1"/>
    </source>
</evidence>
<reference evidence="3" key="1">
    <citation type="submission" date="2016-11" db="EMBL/GenBank/DDBJ databases">
        <authorList>
            <person name="Varghese N."/>
            <person name="Submissions S."/>
        </authorList>
    </citation>
    <scope>NUCLEOTIDE SEQUENCE [LARGE SCALE GENOMIC DNA]</scope>
    <source>
        <strain evidence="3">DSM 2635</strain>
    </source>
</reference>
<feature type="transmembrane region" description="Helical" evidence="1">
    <location>
        <begin position="52"/>
        <end position="70"/>
    </location>
</feature>
<keyword evidence="1" id="KW-0812">Transmembrane</keyword>
<keyword evidence="1" id="KW-1133">Transmembrane helix</keyword>
<evidence type="ECO:0000313" key="3">
    <source>
        <dbReference type="Proteomes" id="UP000243255"/>
    </source>
</evidence>
<dbReference type="STRING" id="1121321.SAMN04488530_105103"/>
<organism evidence="2 3">
    <name type="scientific">Asaccharospora irregularis DSM 2635</name>
    <dbReference type="NCBI Taxonomy" id="1121321"/>
    <lineage>
        <taxon>Bacteria</taxon>
        <taxon>Bacillati</taxon>
        <taxon>Bacillota</taxon>
        <taxon>Clostridia</taxon>
        <taxon>Peptostreptococcales</taxon>
        <taxon>Peptostreptococcaceae</taxon>
        <taxon>Asaccharospora</taxon>
    </lineage>
</organism>
<dbReference type="OrthoDB" id="1706121at2"/>
<feature type="transmembrane region" description="Helical" evidence="1">
    <location>
        <begin position="91"/>
        <end position="123"/>
    </location>
</feature>
<feature type="transmembrane region" description="Helical" evidence="1">
    <location>
        <begin position="223"/>
        <end position="243"/>
    </location>
</feature>
<feature type="transmembrane region" description="Helical" evidence="1">
    <location>
        <begin position="143"/>
        <end position="170"/>
    </location>
</feature>
<name>A0A1M5LVF9_9FIRM</name>
<keyword evidence="3" id="KW-1185">Reference proteome</keyword>
<feature type="transmembrane region" description="Helical" evidence="1">
    <location>
        <begin position="177"/>
        <end position="194"/>
    </location>
</feature>
<evidence type="ECO:0000256" key="1">
    <source>
        <dbReference type="SAM" id="Phobius"/>
    </source>
</evidence>
<dbReference type="AlphaFoldDB" id="A0A1M5LVF9"/>
<evidence type="ECO:0008006" key="4">
    <source>
        <dbReference type="Google" id="ProtNLM"/>
    </source>
</evidence>
<gene>
    <name evidence="2" type="ORF">SAMN04488530_105103</name>
</gene>
<proteinExistence type="predicted"/>
<dbReference type="EMBL" id="FQWX01000005">
    <property type="protein sequence ID" value="SHG69094.1"/>
    <property type="molecule type" value="Genomic_DNA"/>
</dbReference>
<accession>A0A1M5LVF9</accession>